<reference evidence="4 5" key="1">
    <citation type="submission" date="2020-08" db="EMBL/GenBank/DDBJ databases">
        <title>Sequencing the genomes of 1000 actinobacteria strains.</title>
        <authorList>
            <person name="Klenk H.-P."/>
        </authorList>
    </citation>
    <scope>NUCLEOTIDE SEQUENCE [LARGE SCALE GENOMIC DNA]</scope>
    <source>
        <strain evidence="4 5">DSM 45362</strain>
    </source>
</reference>
<evidence type="ECO:0000313" key="5">
    <source>
        <dbReference type="Proteomes" id="UP000587527"/>
    </source>
</evidence>
<evidence type="ECO:0000259" key="3">
    <source>
        <dbReference type="Pfam" id="PF25989"/>
    </source>
</evidence>
<keyword evidence="2" id="KW-0732">Signal</keyword>
<evidence type="ECO:0000256" key="2">
    <source>
        <dbReference type="SAM" id="SignalP"/>
    </source>
</evidence>
<feature type="signal peptide" evidence="2">
    <location>
        <begin position="1"/>
        <end position="23"/>
    </location>
</feature>
<accession>A0A841BQX7</accession>
<dbReference type="Gene3D" id="2.40.420.20">
    <property type="match status" value="1"/>
</dbReference>
<dbReference type="EMBL" id="JACHMN010000002">
    <property type="protein sequence ID" value="MBB5871457.1"/>
    <property type="molecule type" value="Genomic_DNA"/>
</dbReference>
<protein>
    <submittedName>
        <fullName evidence="4">Multidrug efflux pump subunit AcrA (Membrane-fusion protein)</fullName>
    </submittedName>
</protein>
<organism evidence="4 5">
    <name type="scientific">Allocatelliglobosispora scoriae</name>
    <dbReference type="NCBI Taxonomy" id="643052"/>
    <lineage>
        <taxon>Bacteria</taxon>
        <taxon>Bacillati</taxon>
        <taxon>Actinomycetota</taxon>
        <taxon>Actinomycetes</taxon>
        <taxon>Micromonosporales</taxon>
        <taxon>Micromonosporaceae</taxon>
        <taxon>Allocatelliglobosispora</taxon>
    </lineage>
</organism>
<dbReference type="InterPro" id="IPR006143">
    <property type="entry name" value="RND_pump_MFP"/>
</dbReference>
<dbReference type="Proteomes" id="UP000587527">
    <property type="component" value="Unassembled WGS sequence"/>
</dbReference>
<feature type="chain" id="PRO_5032411097" evidence="2">
    <location>
        <begin position="24"/>
        <end position="442"/>
    </location>
</feature>
<dbReference type="Pfam" id="PF25989">
    <property type="entry name" value="YknX_C"/>
    <property type="match status" value="1"/>
</dbReference>
<feature type="domain" description="YknX-like C-terminal permuted SH3-like" evidence="3">
    <location>
        <begin position="375"/>
        <end position="439"/>
    </location>
</feature>
<dbReference type="AlphaFoldDB" id="A0A841BQX7"/>
<proteinExistence type="inferred from homology"/>
<dbReference type="PRINTS" id="PR01490">
    <property type="entry name" value="RTXTOXIND"/>
</dbReference>
<dbReference type="GO" id="GO:1990281">
    <property type="term" value="C:efflux pump complex"/>
    <property type="evidence" value="ECO:0007669"/>
    <property type="project" value="TreeGrafter"/>
</dbReference>
<comment type="caution">
    <text evidence="4">The sequence shown here is derived from an EMBL/GenBank/DDBJ whole genome shotgun (WGS) entry which is preliminary data.</text>
</comment>
<sequence>MRRPLVLLTAFVFLTAASCDAEATGIVVADVTRTTVTEVVDAPAAVAARAAATMTAAADGTLAKLLVAPGAQVKKGQVLAVVDSPSAQARLAQAKQALAAAKRSGGGGVSLNLGGATGRLDDAAADAFAHARAAAGHIADPALRAALLAQIAAAEQNYRAAAKAVASAVNGVGKGLSSLGSAMSALGAAQKLQAQQAYDLAKSTVDALTLRAPIPGVVQLGGVSAAPSGSSLTDLLGGLAGGAVPSAGGAQGSTPAGVEQSVPVGGLVTAGAAILTVVDVSALSLVAEVDETDILLVKAGIAAEAELDAATGAVYAATVQSIDVLPTANSRGAVAYRVRLSLGEGKFADGSVAPTPRPGMSAVAHLKVREAPDTVAIPSSAIFSADGRDAVWLVDPDGRAARRDIRLGVAGTQSVQVLDGLKSGDRIVVKGVDKVHAGDALP</sequence>
<evidence type="ECO:0000313" key="4">
    <source>
        <dbReference type="EMBL" id="MBB5871457.1"/>
    </source>
</evidence>
<dbReference type="Gene3D" id="2.40.50.100">
    <property type="match status" value="1"/>
</dbReference>
<keyword evidence="5" id="KW-1185">Reference proteome</keyword>
<dbReference type="GO" id="GO:0015562">
    <property type="term" value="F:efflux transmembrane transporter activity"/>
    <property type="evidence" value="ECO:0007669"/>
    <property type="project" value="TreeGrafter"/>
</dbReference>
<dbReference type="NCBIfam" id="TIGR01730">
    <property type="entry name" value="RND_mfp"/>
    <property type="match status" value="1"/>
</dbReference>
<evidence type="ECO:0000256" key="1">
    <source>
        <dbReference type="ARBA" id="ARBA00009477"/>
    </source>
</evidence>
<comment type="similarity">
    <text evidence="1">Belongs to the membrane fusion protein (MFP) (TC 8.A.1) family.</text>
</comment>
<dbReference type="PROSITE" id="PS51257">
    <property type="entry name" value="PROKAR_LIPOPROTEIN"/>
    <property type="match status" value="1"/>
</dbReference>
<name>A0A841BQX7_9ACTN</name>
<dbReference type="PANTHER" id="PTHR30469">
    <property type="entry name" value="MULTIDRUG RESISTANCE PROTEIN MDTA"/>
    <property type="match status" value="1"/>
</dbReference>
<gene>
    <name evidence="4" type="ORF">F4553_004836</name>
</gene>
<dbReference type="Gene3D" id="2.40.30.170">
    <property type="match status" value="1"/>
</dbReference>
<dbReference type="InterPro" id="IPR058637">
    <property type="entry name" value="YknX-like_C"/>
</dbReference>
<dbReference type="SUPFAM" id="SSF111369">
    <property type="entry name" value="HlyD-like secretion proteins"/>
    <property type="match status" value="1"/>
</dbReference>